<protein>
    <recommendedName>
        <fullName evidence="4">Large ribosomal subunit protein bL19</fullName>
    </recommendedName>
    <alternativeName>
        <fullName evidence="5">50S ribosomal protein L19</fullName>
    </alternativeName>
</protein>
<proteinExistence type="inferred from homology"/>
<evidence type="ECO:0000313" key="7">
    <source>
        <dbReference type="EMBL" id="PIP50810.1"/>
    </source>
</evidence>
<dbReference type="GO" id="GO:0003735">
    <property type="term" value="F:structural constituent of ribosome"/>
    <property type="evidence" value="ECO:0007669"/>
    <property type="project" value="InterPro"/>
</dbReference>
<dbReference type="Proteomes" id="UP000230671">
    <property type="component" value="Unassembled WGS sequence"/>
</dbReference>
<dbReference type="GO" id="GO:0006412">
    <property type="term" value="P:translation"/>
    <property type="evidence" value="ECO:0007669"/>
    <property type="project" value="InterPro"/>
</dbReference>
<evidence type="ECO:0000256" key="3">
    <source>
        <dbReference type="ARBA" id="ARBA00023274"/>
    </source>
</evidence>
<comment type="caution">
    <text evidence="7">The sequence shown here is derived from an EMBL/GenBank/DDBJ whole genome shotgun (WGS) entry which is preliminary data.</text>
</comment>
<dbReference type="SUPFAM" id="SSF50104">
    <property type="entry name" value="Translation proteins SH3-like domain"/>
    <property type="match status" value="1"/>
</dbReference>
<dbReference type="InterPro" id="IPR038657">
    <property type="entry name" value="Ribosomal_bL19_sf"/>
</dbReference>
<evidence type="ECO:0000256" key="2">
    <source>
        <dbReference type="ARBA" id="ARBA00022980"/>
    </source>
</evidence>
<dbReference type="GO" id="GO:0005840">
    <property type="term" value="C:ribosome"/>
    <property type="evidence" value="ECO:0007669"/>
    <property type="project" value="UniProtKB-KW"/>
</dbReference>
<evidence type="ECO:0000256" key="6">
    <source>
        <dbReference type="SAM" id="MobiDB-lite"/>
    </source>
</evidence>
<dbReference type="GO" id="GO:1990904">
    <property type="term" value="C:ribonucleoprotein complex"/>
    <property type="evidence" value="ECO:0007669"/>
    <property type="project" value="UniProtKB-KW"/>
</dbReference>
<dbReference type="InterPro" id="IPR001857">
    <property type="entry name" value="Ribosomal_bL19"/>
</dbReference>
<organism evidence="7 8">
    <name type="scientific">Candidatus Berkelbacteria bacterium CG23_combo_of_CG06-09_8_20_14_all_41_73</name>
    <dbReference type="NCBI Taxonomy" id="1974519"/>
    <lineage>
        <taxon>Bacteria</taxon>
        <taxon>Candidatus Berkelbacteria</taxon>
    </lineage>
</organism>
<evidence type="ECO:0000256" key="4">
    <source>
        <dbReference type="ARBA" id="ARBA00035171"/>
    </source>
</evidence>
<feature type="compositionally biased region" description="Basic and acidic residues" evidence="6">
    <location>
        <begin position="78"/>
        <end position="91"/>
    </location>
</feature>
<dbReference type="Gene3D" id="2.30.30.790">
    <property type="match status" value="1"/>
</dbReference>
<dbReference type="EMBL" id="PCSO01000087">
    <property type="protein sequence ID" value="PIP50810.1"/>
    <property type="molecule type" value="Genomic_DNA"/>
</dbReference>
<feature type="compositionally biased region" description="Low complexity" evidence="6">
    <location>
        <begin position="96"/>
        <end position="105"/>
    </location>
</feature>
<feature type="region of interest" description="Disordered" evidence="6">
    <location>
        <begin position="78"/>
        <end position="144"/>
    </location>
</feature>
<feature type="non-terminal residue" evidence="7">
    <location>
        <position position="1"/>
    </location>
</feature>
<keyword evidence="2" id="KW-0689">Ribosomal protein</keyword>
<dbReference type="InterPro" id="IPR008991">
    <property type="entry name" value="Translation_prot_SH3-like_sf"/>
</dbReference>
<dbReference type="Pfam" id="PF01245">
    <property type="entry name" value="Ribosomal_L19"/>
    <property type="match status" value="1"/>
</dbReference>
<gene>
    <name evidence="7" type="ORF">COX11_02090</name>
</gene>
<evidence type="ECO:0000313" key="8">
    <source>
        <dbReference type="Proteomes" id="UP000230671"/>
    </source>
</evidence>
<feature type="compositionally biased region" description="Basic and acidic residues" evidence="6">
    <location>
        <begin position="128"/>
        <end position="144"/>
    </location>
</feature>
<evidence type="ECO:0000256" key="5">
    <source>
        <dbReference type="ARBA" id="ARBA00035493"/>
    </source>
</evidence>
<name>A0A2H0B165_9BACT</name>
<reference evidence="7 8" key="1">
    <citation type="submission" date="2017-09" db="EMBL/GenBank/DDBJ databases">
        <title>Depth-based differentiation of microbial function through sediment-hosted aquifers and enrichment of novel symbionts in the deep terrestrial subsurface.</title>
        <authorList>
            <person name="Probst A.J."/>
            <person name="Ladd B."/>
            <person name="Jarett J.K."/>
            <person name="Geller-Mcgrath D.E."/>
            <person name="Sieber C.M."/>
            <person name="Emerson J.B."/>
            <person name="Anantharaman K."/>
            <person name="Thomas B.C."/>
            <person name="Malmstrom R."/>
            <person name="Stieglmeier M."/>
            <person name="Klingl A."/>
            <person name="Woyke T."/>
            <person name="Ryan C.M."/>
            <person name="Banfield J.F."/>
        </authorList>
    </citation>
    <scope>NUCLEOTIDE SEQUENCE [LARGE SCALE GENOMIC DNA]</scope>
    <source>
        <strain evidence="7">CG23_combo_of_CG06-09_8_20_14_all_41_73</strain>
    </source>
</reference>
<evidence type="ECO:0000256" key="1">
    <source>
        <dbReference type="ARBA" id="ARBA00005781"/>
    </source>
</evidence>
<dbReference type="AlphaFoldDB" id="A0A2H0B165"/>
<comment type="similarity">
    <text evidence="1">Belongs to the bacterial ribosomal protein bL19 family.</text>
</comment>
<sequence>TVRKESFGVGVERVYPLHSPRVVKIERIKQSRVRRSKLYFIRELAGKEARLKELNRDYKIWEEPEAEKELEKIAEETAKEAEKAKAEKAAEDAGMEAKAAAALAAHQSGGSDNTEEKNQPKADQPLAEAEKAIATHDEVKENKE</sequence>
<accession>A0A2H0B165</accession>
<keyword evidence="3" id="KW-0687">Ribonucleoprotein</keyword>